<dbReference type="Pfam" id="PF01614">
    <property type="entry name" value="IclR_C"/>
    <property type="match status" value="1"/>
</dbReference>
<accession>A0ABR7RNB3</accession>
<dbReference type="SMART" id="SM00346">
    <property type="entry name" value="HTH_ICLR"/>
    <property type="match status" value="1"/>
</dbReference>
<dbReference type="SUPFAM" id="SSF46785">
    <property type="entry name" value="Winged helix' DNA-binding domain"/>
    <property type="match status" value="1"/>
</dbReference>
<dbReference type="Gene3D" id="3.30.450.40">
    <property type="match status" value="1"/>
</dbReference>
<organism evidence="6 7">
    <name type="scientific">Teichococcus aerophilus</name>
    <dbReference type="NCBI Taxonomy" id="1224513"/>
    <lineage>
        <taxon>Bacteria</taxon>
        <taxon>Pseudomonadati</taxon>
        <taxon>Pseudomonadota</taxon>
        <taxon>Alphaproteobacteria</taxon>
        <taxon>Acetobacterales</taxon>
        <taxon>Roseomonadaceae</taxon>
        <taxon>Roseomonas</taxon>
    </lineage>
</organism>
<dbReference type="Gene3D" id="1.10.10.10">
    <property type="entry name" value="Winged helix-like DNA-binding domain superfamily/Winged helix DNA-binding domain"/>
    <property type="match status" value="1"/>
</dbReference>
<proteinExistence type="predicted"/>
<dbReference type="InterPro" id="IPR029016">
    <property type="entry name" value="GAF-like_dom_sf"/>
</dbReference>
<dbReference type="SUPFAM" id="SSF55781">
    <property type="entry name" value="GAF domain-like"/>
    <property type="match status" value="1"/>
</dbReference>
<evidence type="ECO:0000259" key="4">
    <source>
        <dbReference type="PROSITE" id="PS51077"/>
    </source>
</evidence>
<gene>
    <name evidence="6" type="ORF">IBL26_14495</name>
</gene>
<evidence type="ECO:0000256" key="3">
    <source>
        <dbReference type="ARBA" id="ARBA00023163"/>
    </source>
</evidence>
<dbReference type="InterPro" id="IPR036390">
    <property type="entry name" value="WH_DNA-bd_sf"/>
</dbReference>
<keyword evidence="1" id="KW-0805">Transcription regulation</keyword>
<dbReference type="PROSITE" id="PS51077">
    <property type="entry name" value="HTH_ICLR"/>
    <property type="match status" value="1"/>
</dbReference>
<dbReference type="InterPro" id="IPR005471">
    <property type="entry name" value="Tscrpt_reg_IclR_N"/>
</dbReference>
<sequence length="276" mass="29874">MKLSKGNSEAAPRTVDDRLFLQSVERAMRALEAFGQQARPLSLAELAAATGMDRSAAQRIAHTLQALGYLERAGGGTGGQGLVPGKRLLDRSFDYLRMNPLVERATPILQELRRTTQERVDLSLFDGTSVIYAVRLQSKRETFFATLVGRRMPTFGSSGGRAMLAALPAAEAEAILEQSDRRRMTPKTVTDLPGLRAKIAEAQRDGFALSLEEALLGEVVLAAAVLDAQRRPVAAIHVAGSLSEWDVEAFRRRIGPLAMEAARALSQAAPEGLTPR</sequence>
<evidence type="ECO:0000313" key="7">
    <source>
        <dbReference type="Proteomes" id="UP000626026"/>
    </source>
</evidence>
<dbReference type="RefSeq" id="WP_187785215.1">
    <property type="nucleotide sequence ID" value="NZ_JACTVA010000025.1"/>
</dbReference>
<dbReference type="EMBL" id="JACTVA010000025">
    <property type="protein sequence ID" value="MBC9208052.1"/>
    <property type="molecule type" value="Genomic_DNA"/>
</dbReference>
<dbReference type="PROSITE" id="PS51078">
    <property type="entry name" value="ICLR_ED"/>
    <property type="match status" value="1"/>
</dbReference>
<name>A0ABR7RNB3_9PROT</name>
<keyword evidence="2" id="KW-0238">DNA-binding</keyword>
<evidence type="ECO:0000256" key="2">
    <source>
        <dbReference type="ARBA" id="ARBA00023125"/>
    </source>
</evidence>
<feature type="domain" description="IclR-ED" evidence="5">
    <location>
        <begin position="87"/>
        <end position="271"/>
    </location>
</feature>
<dbReference type="InterPro" id="IPR036388">
    <property type="entry name" value="WH-like_DNA-bd_sf"/>
</dbReference>
<feature type="domain" description="HTH iclR-type" evidence="4">
    <location>
        <begin position="21"/>
        <end position="82"/>
    </location>
</feature>
<dbReference type="PANTHER" id="PTHR30136">
    <property type="entry name" value="HELIX-TURN-HELIX TRANSCRIPTIONAL REGULATOR, ICLR FAMILY"/>
    <property type="match status" value="1"/>
</dbReference>
<reference evidence="6 7" key="1">
    <citation type="journal article" date="2013" name="Int. J. Syst. Evol. Microbiol.">
        <title>Roseomonas aerophila sp. nov., isolated from air.</title>
        <authorList>
            <person name="Kim S.J."/>
            <person name="Weon H.Y."/>
            <person name="Ahn J.H."/>
            <person name="Hong S.B."/>
            <person name="Seok S.J."/>
            <person name="Whang K.S."/>
            <person name="Kwon S.W."/>
        </authorList>
    </citation>
    <scope>NUCLEOTIDE SEQUENCE [LARGE SCALE GENOMIC DNA]</scope>
    <source>
        <strain evidence="6 7">NBRC 108923</strain>
    </source>
</reference>
<comment type="caution">
    <text evidence="6">The sequence shown here is derived from an EMBL/GenBank/DDBJ whole genome shotgun (WGS) entry which is preliminary data.</text>
</comment>
<protein>
    <submittedName>
        <fullName evidence="6">IclR family transcriptional regulator</fullName>
    </submittedName>
</protein>
<keyword evidence="7" id="KW-1185">Reference proteome</keyword>
<keyword evidence="3" id="KW-0804">Transcription</keyword>
<dbReference type="PANTHER" id="PTHR30136:SF35">
    <property type="entry name" value="HTH-TYPE TRANSCRIPTIONAL REGULATOR RV1719"/>
    <property type="match status" value="1"/>
</dbReference>
<dbReference type="InterPro" id="IPR014757">
    <property type="entry name" value="Tscrpt_reg_IclR_C"/>
</dbReference>
<evidence type="ECO:0000313" key="6">
    <source>
        <dbReference type="EMBL" id="MBC9208052.1"/>
    </source>
</evidence>
<dbReference type="InterPro" id="IPR050707">
    <property type="entry name" value="HTH_MetabolicPath_Reg"/>
</dbReference>
<evidence type="ECO:0000256" key="1">
    <source>
        <dbReference type="ARBA" id="ARBA00023015"/>
    </source>
</evidence>
<dbReference type="Proteomes" id="UP000626026">
    <property type="component" value="Unassembled WGS sequence"/>
</dbReference>
<evidence type="ECO:0000259" key="5">
    <source>
        <dbReference type="PROSITE" id="PS51078"/>
    </source>
</evidence>
<dbReference type="Pfam" id="PF09339">
    <property type="entry name" value="HTH_IclR"/>
    <property type="match status" value="1"/>
</dbReference>